<sequence length="59" mass="6069">MPVGLPVEPIAAPVTHGVGPCTEHVQLAQYALVKIMPLPRTDGRTDGLTDGRAAPPGQA</sequence>
<evidence type="ECO:0000313" key="3">
    <source>
        <dbReference type="Proteomes" id="UP000617734"/>
    </source>
</evidence>
<proteinExistence type="predicted"/>
<evidence type="ECO:0000313" key="2">
    <source>
        <dbReference type="EMBL" id="GHH77262.1"/>
    </source>
</evidence>
<dbReference type="AlphaFoldDB" id="A0A919KYF9"/>
<dbReference type="EMBL" id="BNBO01000032">
    <property type="protein sequence ID" value="GHH77262.1"/>
    <property type="molecule type" value="Genomic_DNA"/>
</dbReference>
<feature type="region of interest" description="Disordered" evidence="1">
    <location>
        <begin position="40"/>
        <end position="59"/>
    </location>
</feature>
<protein>
    <submittedName>
        <fullName evidence="2">Uncharacterized protein</fullName>
    </submittedName>
</protein>
<dbReference type="Proteomes" id="UP000617734">
    <property type="component" value="Unassembled WGS sequence"/>
</dbReference>
<reference evidence="2" key="2">
    <citation type="submission" date="2020-09" db="EMBL/GenBank/DDBJ databases">
        <authorList>
            <person name="Sun Q."/>
            <person name="Ohkuma M."/>
        </authorList>
    </citation>
    <scope>NUCLEOTIDE SEQUENCE</scope>
    <source>
        <strain evidence="2">JCM 4646</strain>
    </source>
</reference>
<gene>
    <name evidence="2" type="ORF">GCM10018781_50400</name>
</gene>
<name>A0A919KYF9_9ACTN</name>
<reference evidence="2" key="1">
    <citation type="journal article" date="2014" name="Int. J. Syst. Evol. Microbiol.">
        <title>Complete genome sequence of Corynebacterium casei LMG S-19264T (=DSM 44701T), isolated from a smear-ripened cheese.</title>
        <authorList>
            <consortium name="US DOE Joint Genome Institute (JGI-PGF)"/>
            <person name="Walter F."/>
            <person name="Albersmeier A."/>
            <person name="Kalinowski J."/>
            <person name="Ruckert C."/>
        </authorList>
    </citation>
    <scope>NUCLEOTIDE SEQUENCE</scope>
    <source>
        <strain evidence="2">JCM 4646</strain>
    </source>
</reference>
<keyword evidence="3" id="KW-1185">Reference proteome</keyword>
<comment type="caution">
    <text evidence="2">The sequence shown here is derived from an EMBL/GenBank/DDBJ whole genome shotgun (WGS) entry which is preliminary data.</text>
</comment>
<organism evidence="2 3">
    <name type="scientific">Kitasatospora indigofera</name>
    <dbReference type="NCBI Taxonomy" id="67307"/>
    <lineage>
        <taxon>Bacteria</taxon>
        <taxon>Bacillati</taxon>
        <taxon>Actinomycetota</taxon>
        <taxon>Actinomycetes</taxon>
        <taxon>Kitasatosporales</taxon>
        <taxon>Streptomycetaceae</taxon>
        <taxon>Kitasatospora</taxon>
    </lineage>
</organism>
<evidence type="ECO:0000256" key="1">
    <source>
        <dbReference type="SAM" id="MobiDB-lite"/>
    </source>
</evidence>
<accession>A0A919KYF9</accession>